<dbReference type="InterPro" id="IPR013108">
    <property type="entry name" value="Amidohydro_3"/>
</dbReference>
<sequence>MRTSLVLLSARLLDPVTGRFLPETALAVSGGRTAALGGDREIRALADASTTVIDLKGAVVTPGLVDGHLHPVSGAELTHGLDLSGCTDLAGVREALVGEVRRLAPGAWLHAWGLDPNVFGDAPVESAALSPVLDGVPALLQLFDAHSMLASPRALELAGVDGPRTFDQAAEVVCDAAGRPTGLLLEDAACELVERAAPRPTREESRDRLAAALRSMAAAGLTGGHAMDANGDSLALYAELDAAGDLPLRLRVAPWCQPGADADAVRGLIGQQGTGGTLWRTAGVKLFMDGTIDNGTAWLERPDCHGESTHAFWPDPEVYTRVIGELHRAGVPTATHAIGDAAVRHALDSVAKTRTAEGPAVRHRIEHIETVPDDTVARFAELGVVASMQPTHCCDFTRADHTDNWSRRLGEERRLPGLALPRPVGRGRAGGPRLRLADRPLLAAGRHGGRPPPPPRPRPHPAAARPRPGAHRPRSAPGHDGQRRLGGGRGARGRAARRGPPRRLHGLRGQPADHVGGRDCRDLPVLLTVVDGRPTHREASL</sequence>
<reference evidence="4" key="2">
    <citation type="submission" date="2008-12" db="EMBL/GenBank/DDBJ databases">
        <title>Annotation of Streptomyces roseosporus strain NRRL 15998.</title>
        <authorList>
            <consortium name="The Broad Institute Genome Sequencing Platform"/>
            <consortium name="Broad Institute Microbial Sequencing Center"/>
            <person name="Fischbach M."/>
            <person name="Ward D."/>
            <person name="Young S."/>
            <person name="Kodira C.D."/>
            <person name="Zeng Q."/>
            <person name="Koehrsen M."/>
            <person name="Godfrey P."/>
            <person name="Alvarado L."/>
            <person name="Berlin A.M."/>
            <person name="Borenstein D."/>
            <person name="Chen Z."/>
            <person name="Engels R."/>
            <person name="Freedman E."/>
            <person name="Gellesch M."/>
            <person name="Goldberg J."/>
            <person name="Griggs A."/>
            <person name="Gujja S."/>
            <person name="Heiman D.I."/>
            <person name="Hepburn T.A."/>
            <person name="Howarth C."/>
            <person name="Jen D."/>
            <person name="Larson L."/>
            <person name="Lewis B."/>
            <person name="Mehta T."/>
            <person name="Park D."/>
            <person name="Pearson M."/>
            <person name="Roberts A."/>
            <person name="Saif S."/>
            <person name="Shea T.D."/>
            <person name="Shenoy N."/>
            <person name="Sisk P."/>
            <person name="Stolte C."/>
            <person name="Sykes S.N."/>
            <person name="Walk T."/>
            <person name="White J."/>
            <person name="Yandava C."/>
            <person name="Straight P."/>
            <person name="Clardy J."/>
            <person name="Hung D."/>
            <person name="Kolter R."/>
            <person name="Mekalanos J."/>
            <person name="Walker S."/>
            <person name="Walsh C.T."/>
            <person name="Wieland B.L.C."/>
            <person name="Ilzarbe M."/>
            <person name="Galagan J."/>
            <person name="Nusbaum C."/>
            <person name="Birren B."/>
        </authorList>
    </citation>
    <scope>NUCLEOTIDE SEQUENCE [LARGE SCALE GENOMIC DNA]</scope>
    <source>
        <strain evidence="4">NRRL 15998</strain>
    </source>
</reference>
<feature type="domain" description="Amidohydrolase 3" evidence="2">
    <location>
        <begin position="52"/>
        <end position="414"/>
    </location>
</feature>
<reference evidence="4" key="1">
    <citation type="submission" date="2008-10" db="EMBL/GenBank/DDBJ databases">
        <authorList>
            <person name="Molnar K."/>
        </authorList>
    </citation>
    <scope>NUCLEOTIDE SEQUENCE [LARGE SCALE GENOMIC DNA]</scope>
    <source>
        <strain evidence="4">NRRL 15998</strain>
    </source>
</reference>
<dbReference type="Pfam" id="PF07969">
    <property type="entry name" value="Amidohydro_3"/>
    <property type="match status" value="1"/>
</dbReference>
<accession>D6AQ10</accession>
<feature type="region of interest" description="Disordered" evidence="1">
    <location>
        <begin position="443"/>
        <end position="519"/>
    </location>
</feature>
<dbReference type="PANTHER" id="PTHR22642:SF2">
    <property type="entry name" value="PROTEIN LONG AFTER FAR-RED 3"/>
    <property type="match status" value="1"/>
</dbReference>
<dbReference type="GO" id="GO:0016810">
    <property type="term" value="F:hydrolase activity, acting on carbon-nitrogen (but not peptide) bonds"/>
    <property type="evidence" value="ECO:0007669"/>
    <property type="project" value="InterPro"/>
</dbReference>
<evidence type="ECO:0000259" key="2">
    <source>
        <dbReference type="Pfam" id="PF07969"/>
    </source>
</evidence>
<evidence type="ECO:0000256" key="1">
    <source>
        <dbReference type="SAM" id="MobiDB-lite"/>
    </source>
</evidence>
<proteinExistence type="predicted"/>
<organism evidence="3 4">
    <name type="scientific">Streptomyces filamentosus NRRL 15998</name>
    <dbReference type="NCBI Taxonomy" id="457431"/>
    <lineage>
        <taxon>Bacteria</taxon>
        <taxon>Bacillati</taxon>
        <taxon>Actinomycetota</taxon>
        <taxon>Actinomycetes</taxon>
        <taxon>Kitasatosporales</taxon>
        <taxon>Streptomycetaceae</taxon>
        <taxon>Streptomyces</taxon>
    </lineage>
</organism>
<gene>
    <name evidence="3" type="ORF">SSGG_05189</name>
</gene>
<feature type="compositionally biased region" description="Basic residues" evidence="1">
    <location>
        <begin position="491"/>
        <end position="506"/>
    </location>
</feature>
<name>D6AQ10_STRFL</name>
<dbReference type="InterPro" id="IPR011059">
    <property type="entry name" value="Metal-dep_hydrolase_composite"/>
</dbReference>
<evidence type="ECO:0000313" key="4">
    <source>
        <dbReference type="Proteomes" id="UP000003986"/>
    </source>
</evidence>
<evidence type="ECO:0000313" key="3">
    <source>
        <dbReference type="EMBL" id="EFE77822.2"/>
    </source>
</evidence>
<dbReference type="SUPFAM" id="SSF51556">
    <property type="entry name" value="Metallo-dependent hydrolases"/>
    <property type="match status" value="1"/>
</dbReference>
<dbReference type="InterPro" id="IPR032466">
    <property type="entry name" value="Metal_Hydrolase"/>
</dbReference>
<dbReference type="Proteomes" id="UP000003986">
    <property type="component" value="Unassembled WGS sequence"/>
</dbReference>
<dbReference type="SUPFAM" id="SSF51338">
    <property type="entry name" value="Composite domain of metallo-dependent hydrolases"/>
    <property type="match status" value="1"/>
</dbReference>
<dbReference type="Gene3D" id="3.20.20.140">
    <property type="entry name" value="Metal-dependent hydrolases"/>
    <property type="match status" value="1"/>
</dbReference>
<dbReference type="PANTHER" id="PTHR22642">
    <property type="entry name" value="IMIDAZOLONEPROPIONASE"/>
    <property type="match status" value="1"/>
</dbReference>
<protein>
    <submittedName>
        <fullName evidence="3">Amidohydrolase family protein</fullName>
    </submittedName>
</protein>
<dbReference type="Gene3D" id="3.10.310.70">
    <property type="match status" value="1"/>
</dbReference>
<keyword evidence="3" id="KW-0378">Hydrolase</keyword>
<dbReference type="AlphaFoldDB" id="D6AQ10"/>
<feature type="region of interest" description="Disordered" evidence="1">
    <location>
        <begin position="416"/>
        <end position="435"/>
    </location>
</feature>
<dbReference type="EMBL" id="DS999644">
    <property type="protein sequence ID" value="EFE77822.2"/>
    <property type="molecule type" value="Genomic_DNA"/>
</dbReference>
<dbReference type="Gene3D" id="2.30.40.10">
    <property type="entry name" value="Urease, subunit C, domain 1"/>
    <property type="match status" value="1"/>
</dbReference>